<evidence type="ECO:0000313" key="2">
    <source>
        <dbReference type="EMBL" id="OMJ17228.1"/>
    </source>
</evidence>
<keyword evidence="2" id="KW-0548">Nucleotidyltransferase</keyword>
<comment type="caution">
    <text evidence="2">The sequence shown here is derived from an EMBL/GenBank/DDBJ whole genome shotgun (WGS) entry which is preliminary data.</text>
</comment>
<sequence>MYYDPKITVSIGDKLLEPSKYLCGERQGCPASPILFDFFINDIFKGISGVEVPGISSRIPELLFADDAVVLADSAENLQTSLDAITVWSDTWEMAVNASKCAIMAVNCDDPAELTLQRQTICTTDQYTYLGYIMNPKWSVAGTIKNNKMKAQKAMYAGYYFLIRSDVLTELKVRFINSVLLPIWCYGGETFGMSENRSSPIQDVIDHATRMVAKVGKNAAMERIREELGISSVFLRTSTVRERAYIKWPASKTWIADLINQPIKAQKSTWVTGCSRRIKKYCTKNAAGQTVISLANRKAKNDKSKIQHWAISRNIKDKGNWIGLTAQHPTLRQGLQDVGRMRMGSYWTFVELEKPK</sequence>
<dbReference type="SUPFAM" id="SSF56672">
    <property type="entry name" value="DNA/RNA polymerases"/>
    <property type="match status" value="1"/>
</dbReference>
<organism evidence="2 3">
    <name type="scientific">Smittium culicis</name>
    <dbReference type="NCBI Taxonomy" id="133412"/>
    <lineage>
        <taxon>Eukaryota</taxon>
        <taxon>Fungi</taxon>
        <taxon>Fungi incertae sedis</taxon>
        <taxon>Zoopagomycota</taxon>
        <taxon>Kickxellomycotina</taxon>
        <taxon>Harpellomycetes</taxon>
        <taxon>Harpellales</taxon>
        <taxon>Legeriomycetaceae</taxon>
        <taxon>Smittium</taxon>
    </lineage>
</organism>
<keyword evidence="3" id="KW-1185">Reference proteome</keyword>
<dbReference type="Pfam" id="PF00078">
    <property type="entry name" value="RVT_1"/>
    <property type="match status" value="1"/>
</dbReference>
<dbReference type="PANTHER" id="PTHR47027">
    <property type="entry name" value="REVERSE TRANSCRIPTASE DOMAIN-CONTAINING PROTEIN"/>
    <property type="match status" value="1"/>
</dbReference>
<dbReference type="PROSITE" id="PS50878">
    <property type="entry name" value="RT_POL"/>
    <property type="match status" value="1"/>
</dbReference>
<dbReference type="GO" id="GO:0003964">
    <property type="term" value="F:RNA-directed DNA polymerase activity"/>
    <property type="evidence" value="ECO:0007669"/>
    <property type="project" value="UniProtKB-KW"/>
</dbReference>
<feature type="domain" description="Reverse transcriptase" evidence="1">
    <location>
        <begin position="1"/>
        <end position="134"/>
    </location>
</feature>
<dbReference type="Proteomes" id="UP000187283">
    <property type="component" value="Unassembled WGS sequence"/>
</dbReference>
<dbReference type="AlphaFoldDB" id="A0A1R1XRH9"/>
<dbReference type="InterPro" id="IPR043502">
    <property type="entry name" value="DNA/RNA_pol_sf"/>
</dbReference>
<name>A0A1R1XRH9_9FUNG</name>
<accession>A0A1R1XRH9</accession>
<dbReference type="PANTHER" id="PTHR47027:SF20">
    <property type="entry name" value="REVERSE TRANSCRIPTASE-LIKE PROTEIN WITH RNA-DIRECTED DNA POLYMERASE DOMAIN"/>
    <property type="match status" value="1"/>
</dbReference>
<dbReference type="InterPro" id="IPR000477">
    <property type="entry name" value="RT_dom"/>
</dbReference>
<evidence type="ECO:0000259" key="1">
    <source>
        <dbReference type="PROSITE" id="PS50878"/>
    </source>
</evidence>
<reference evidence="2 3" key="1">
    <citation type="submission" date="2017-01" db="EMBL/GenBank/DDBJ databases">
        <authorList>
            <person name="Mah S.A."/>
            <person name="Swanson W.J."/>
            <person name="Moy G.W."/>
            <person name="Vacquier V.D."/>
        </authorList>
    </citation>
    <scope>NUCLEOTIDE SEQUENCE [LARGE SCALE GENOMIC DNA]</scope>
    <source>
        <strain evidence="2 3">GSMNP</strain>
    </source>
</reference>
<keyword evidence="2" id="KW-0808">Transferase</keyword>
<evidence type="ECO:0000313" key="3">
    <source>
        <dbReference type="Proteomes" id="UP000187283"/>
    </source>
</evidence>
<keyword evidence="2" id="KW-0695">RNA-directed DNA polymerase</keyword>
<protein>
    <submittedName>
        <fullName evidence="2">RNA-directed DNA polymerase from mobile element jockey</fullName>
    </submittedName>
</protein>
<proteinExistence type="predicted"/>
<dbReference type="EMBL" id="LSSN01002103">
    <property type="protein sequence ID" value="OMJ17228.1"/>
    <property type="molecule type" value="Genomic_DNA"/>
</dbReference>
<gene>
    <name evidence="2" type="ORF">AYI70_g6113</name>
</gene>
<dbReference type="OrthoDB" id="425681at2759"/>